<feature type="transmembrane region" description="Helical" evidence="7">
    <location>
        <begin position="95"/>
        <end position="120"/>
    </location>
</feature>
<proteinExistence type="predicted"/>
<dbReference type="Gene3D" id="1.20.1250.20">
    <property type="entry name" value="MFS general substrate transporter like domains"/>
    <property type="match status" value="1"/>
</dbReference>
<keyword evidence="5 7" id="KW-1133">Transmembrane helix</keyword>
<protein>
    <submittedName>
        <fullName evidence="9">MFS transporter</fullName>
    </submittedName>
</protein>
<feature type="transmembrane region" description="Helical" evidence="7">
    <location>
        <begin position="33"/>
        <end position="51"/>
    </location>
</feature>
<evidence type="ECO:0000256" key="7">
    <source>
        <dbReference type="SAM" id="Phobius"/>
    </source>
</evidence>
<evidence type="ECO:0000313" key="9">
    <source>
        <dbReference type="EMBL" id="GGJ48870.1"/>
    </source>
</evidence>
<feature type="transmembrane region" description="Helical" evidence="7">
    <location>
        <begin position="328"/>
        <end position="351"/>
    </location>
</feature>
<feature type="transmembrane region" description="Helical" evidence="7">
    <location>
        <begin position="240"/>
        <end position="257"/>
    </location>
</feature>
<dbReference type="RefSeq" id="WP_189005529.1">
    <property type="nucleotide sequence ID" value="NZ_BMOD01000019.1"/>
</dbReference>
<dbReference type="PANTHER" id="PTHR23517">
    <property type="entry name" value="RESISTANCE PROTEIN MDTM, PUTATIVE-RELATED-RELATED"/>
    <property type="match status" value="1"/>
</dbReference>
<feature type="transmembrane region" description="Helical" evidence="7">
    <location>
        <begin position="7"/>
        <end position="27"/>
    </location>
</feature>
<dbReference type="CDD" id="cd17329">
    <property type="entry name" value="MFS_MdtH_MDR_like"/>
    <property type="match status" value="1"/>
</dbReference>
<dbReference type="InterPro" id="IPR036259">
    <property type="entry name" value="MFS_trans_sf"/>
</dbReference>
<evidence type="ECO:0000256" key="2">
    <source>
        <dbReference type="ARBA" id="ARBA00022448"/>
    </source>
</evidence>
<feature type="transmembrane region" description="Helical" evidence="7">
    <location>
        <begin position="293"/>
        <end position="316"/>
    </location>
</feature>
<evidence type="ECO:0000256" key="6">
    <source>
        <dbReference type="ARBA" id="ARBA00023136"/>
    </source>
</evidence>
<evidence type="ECO:0000259" key="8">
    <source>
        <dbReference type="PROSITE" id="PS50850"/>
    </source>
</evidence>
<comment type="caution">
    <text evidence="9">The sequence shown here is derived from an EMBL/GenBank/DDBJ whole genome shotgun (WGS) entry which is preliminary data.</text>
</comment>
<dbReference type="PROSITE" id="PS50850">
    <property type="entry name" value="MFS"/>
    <property type="match status" value="1"/>
</dbReference>
<dbReference type="PANTHER" id="PTHR23517:SF2">
    <property type="entry name" value="MULTIDRUG RESISTANCE PROTEIN MDTH"/>
    <property type="match status" value="1"/>
</dbReference>
<evidence type="ECO:0000313" key="10">
    <source>
        <dbReference type="Proteomes" id="UP000632222"/>
    </source>
</evidence>
<keyword evidence="2" id="KW-0813">Transport</keyword>
<dbReference type="Proteomes" id="UP000632222">
    <property type="component" value="Unassembled WGS sequence"/>
</dbReference>
<dbReference type="EMBL" id="BMOD01000019">
    <property type="protein sequence ID" value="GGJ48870.1"/>
    <property type="molecule type" value="Genomic_DNA"/>
</dbReference>
<name>A0ABQ2D7G6_9DEIO</name>
<feature type="transmembrane region" description="Helical" evidence="7">
    <location>
        <begin position="71"/>
        <end position="89"/>
    </location>
</feature>
<dbReference type="Pfam" id="PF07690">
    <property type="entry name" value="MFS_1"/>
    <property type="match status" value="1"/>
</dbReference>
<feature type="domain" description="Major facilitator superfamily (MFS) profile" evidence="8">
    <location>
        <begin position="4"/>
        <end position="387"/>
    </location>
</feature>
<keyword evidence="10" id="KW-1185">Reference proteome</keyword>
<dbReference type="SUPFAM" id="SSF103473">
    <property type="entry name" value="MFS general substrate transporter"/>
    <property type="match status" value="1"/>
</dbReference>
<comment type="subcellular location">
    <subcellularLocation>
        <location evidence="1">Cell membrane</location>
        <topology evidence="1">Multi-pass membrane protein</topology>
    </subcellularLocation>
</comment>
<keyword evidence="6 7" id="KW-0472">Membrane</keyword>
<sequence length="395" mass="42120">MNRSQRILLLDNLLMWMGFFMIIPLITVHFVNGLGWAAGAIGLVLAVRQLVQQGFTVVGGMLGDKFGLKRLICFGLMVRALGFASMAFADSLPLLMASAVFAALGGALFDAPKSAAIVLLTPPEQRPRFYAIQGVSSNIGMAVGPLVGTLLIPYGFQAVSFVGASCYLLSLVFSVLFLPELKANEPKPRGSTMKGLKLALQDRPFLHFQVIQIGFFFLWVQVNVALMLHATQHGGTSLTAWVYGVYAGFTSVLQYPIMKYASKRYSSQVLLSAGVAFMALGLGLMGFTHAPTSILLCTAVFAIGNLLAAPSQQTLIASLTPPERAGTYLGVAALPLAVGGFLGNALGGVLFDYGKHLHFAALPWVVFFAVGAVTALLIGQFQVKKQLDQKTPTAV</sequence>
<organism evidence="9 10">
    <name type="scientific">Deinococcus roseus</name>
    <dbReference type="NCBI Taxonomy" id="392414"/>
    <lineage>
        <taxon>Bacteria</taxon>
        <taxon>Thermotogati</taxon>
        <taxon>Deinococcota</taxon>
        <taxon>Deinococci</taxon>
        <taxon>Deinococcales</taxon>
        <taxon>Deinococcaceae</taxon>
        <taxon>Deinococcus</taxon>
    </lineage>
</organism>
<evidence type="ECO:0000256" key="4">
    <source>
        <dbReference type="ARBA" id="ARBA00022692"/>
    </source>
</evidence>
<evidence type="ECO:0000256" key="5">
    <source>
        <dbReference type="ARBA" id="ARBA00022989"/>
    </source>
</evidence>
<feature type="transmembrane region" description="Helical" evidence="7">
    <location>
        <begin position="205"/>
        <end position="228"/>
    </location>
</feature>
<dbReference type="InterPro" id="IPR020846">
    <property type="entry name" value="MFS_dom"/>
</dbReference>
<feature type="transmembrane region" description="Helical" evidence="7">
    <location>
        <begin position="158"/>
        <end position="179"/>
    </location>
</feature>
<keyword evidence="4 7" id="KW-0812">Transmembrane</keyword>
<dbReference type="InterPro" id="IPR050171">
    <property type="entry name" value="MFS_Transporters"/>
</dbReference>
<reference evidence="10" key="1">
    <citation type="journal article" date="2019" name="Int. J. Syst. Evol. Microbiol.">
        <title>The Global Catalogue of Microorganisms (GCM) 10K type strain sequencing project: providing services to taxonomists for standard genome sequencing and annotation.</title>
        <authorList>
            <consortium name="The Broad Institute Genomics Platform"/>
            <consortium name="The Broad Institute Genome Sequencing Center for Infectious Disease"/>
            <person name="Wu L."/>
            <person name="Ma J."/>
        </authorList>
    </citation>
    <scope>NUCLEOTIDE SEQUENCE [LARGE SCALE GENOMIC DNA]</scope>
    <source>
        <strain evidence="10">JCM 14370</strain>
    </source>
</reference>
<accession>A0ABQ2D7G6</accession>
<feature type="transmembrane region" description="Helical" evidence="7">
    <location>
        <begin position="269"/>
        <end position="287"/>
    </location>
</feature>
<feature type="transmembrane region" description="Helical" evidence="7">
    <location>
        <begin position="357"/>
        <end position="378"/>
    </location>
</feature>
<evidence type="ECO:0000256" key="1">
    <source>
        <dbReference type="ARBA" id="ARBA00004651"/>
    </source>
</evidence>
<dbReference type="InterPro" id="IPR011701">
    <property type="entry name" value="MFS"/>
</dbReference>
<feature type="transmembrane region" description="Helical" evidence="7">
    <location>
        <begin position="129"/>
        <end position="152"/>
    </location>
</feature>
<gene>
    <name evidence="9" type="ORF">GCM10008938_38620</name>
</gene>
<keyword evidence="3" id="KW-1003">Cell membrane</keyword>
<evidence type="ECO:0000256" key="3">
    <source>
        <dbReference type="ARBA" id="ARBA00022475"/>
    </source>
</evidence>